<dbReference type="GO" id="GO:0008676">
    <property type="term" value="F:3-deoxy-8-phosphooctulonate synthase activity"/>
    <property type="evidence" value="ECO:0007669"/>
    <property type="project" value="UniProtKB-EC"/>
</dbReference>
<accession>I3UDR7</accession>
<feature type="domain" description="DAHP synthetase I/KDSA" evidence="2">
    <location>
        <begin position="9"/>
        <end position="56"/>
    </location>
</feature>
<keyword evidence="1 3" id="KW-0808">Transferase</keyword>
<organism evidence="3 4">
    <name type="scientific">Advenella kashmirensis (strain DSM 17095 / LMG 22695 / WT001)</name>
    <name type="common">Tetrathiobacter kashmirensis</name>
    <dbReference type="NCBI Taxonomy" id="1036672"/>
    <lineage>
        <taxon>Bacteria</taxon>
        <taxon>Pseudomonadati</taxon>
        <taxon>Pseudomonadota</taxon>
        <taxon>Betaproteobacteria</taxon>
        <taxon>Burkholderiales</taxon>
        <taxon>Alcaligenaceae</taxon>
    </lineage>
</organism>
<dbReference type="STRING" id="1036672.TKWG_15900"/>
<dbReference type="Pfam" id="PF00793">
    <property type="entry name" value="DAHP_synth_1"/>
    <property type="match status" value="1"/>
</dbReference>
<gene>
    <name evidence="3" type="ordered locus">TKWG_15900</name>
</gene>
<dbReference type="InterPro" id="IPR006218">
    <property type="entry name" value="DAHP1/KDSA"/>
</dbReference>
<dbReference type="Gene3D" id="3.20.20.70">
    <property type="entry name" value="Aldolase class I"/>
    <property type="match status" value="1"/>
</dbReference>
<name>I3UDR7_ADVKW</name>
<dbReference type="SUPFAM" id="SSF51569">
    <property type="entry name" value="Aldolase"/>
    <property type="match status" value="1"/>
</dbReference>
<evidence type="ECO:0000256" key="1">
    <source>
        <dbReference type="ARBA" id="ARBA00022679"/>
    </source>
</evidence>
<dbReference type="HOGENOM" id="CLU_2550755_0_0_4"/>
<keyword evidence="4" id="KW-1185">Reference proteome</keyword>
<dbReference type="Proteomes" id="UP000005267">
    <property type="component" value="Chromosome"/>
</dbReference>
<dbReference type="InterPro" id="IPR013785">
    <property type="entry name" value="Aldolase_TIM"/>
</dbReference>
<dbReference type="KEGG" id="aka:TKWG_15900"/>
<dbReference type="EMBL" id="CP003555">
    <property type="protein sequence ID" value="AFK63155.1"/>
    <property type="molecule type" value="Genomic_DNA"/>
</dbReference>
<reference evidence="4" key="2">
    <citation type="journal article" date="2013" name="PLoS ONE">
        <title>Genome implosion elicits host-confinement in Alcaligenaceae: evidence from the comparative genomics of Tetrathiobacter kashmirensis, a pathogen in the making.</title>
        <authorList>
            <person name="Ghosh W."/>
            <person name="Alam M."/>
            <person name="Roy C."/>
            <person name="Pyne P."/>
            <person name="George A."/>
            <person name="Chakraborty R."/>
            <person name="Majumder S."/>
            <person name="Agarwal A."/>
            <person name="Chakraborty S."/>
            <person name="Majumdar S."/>
            <person name="Gupta S.K."/>
        </authorList>
    </citation>
    <scope>NUCLEOTIDE SEQUENCE [LARGE SCALE GENOMIC DNA]</scope>
    <source>
        <strain evidence="4">WT001</strain>
    </source>
</reference>
<dbReference type="EC" id="2.5.1.55" evidence="3"/>
<evidence type="ECO:0000313" key="4">
    <source>
        <dbReference type="Proteomes" id="UP000005267"/>
    </source>
</evidence>
<dbReference type="AlphaFoldDB" id="I3UDR7"/>
<reference evidence="3 4" key="1">
    <citation type="journal article" date="2011" name="J. Bacteriol.">
        <title>Whole-genome shotgun sequencing of the sulfur-oxidizing chemoautotroph Tetrathiobacter kashmirensis.</title>
        <authorList>
            <person name="Ghosh W."/>
            <person name="George A."/>
            <person name="Agarwal A."/>
            <person name="Raj P."/>
            <person name="Alam M."/>
            <person name="Pyne P."/>
            <person name="Das Gupta S.K."/>
        </authorList>
    </citation>
    <scope>NUCLEOTIDE SEQUENCE [LARGE SCALE GENOMIC DNA]</scope>
    <source>
        <strain evidence="3 4">WT001</strain>
    </source>
</reference>
<sequence>MNLCGFDVGLTKPFFLIAGPCVIESRQMAFDTASALQDIAGRLVFHLSTKVRLTRPIVARAPLIADREWTKACRFWPISGRS</sequence>
<proteinExistence type="predicted"/>
<evidence type="ECO:0000313" key="3">
    <source>
        <dbReference type="EMBL" id="AFK63155.1"/>
    </source>
</evidence>
<evidence type="ECO:0000259" key="2">
    <source>
        <dbReference type="Pfam" id="PF00793"/>
    </source>
</evidence>
<protein>
    <submittedName>
        <fullName evidence="3">2-dehydro-3-deoxyphosphooctonate aldolase</fullName>
        <ecNumber evidence="3">2.5.1.55</ecNumber>
    </submittedName>
</protein>